<sequence>METSIISYKSLKHDNWKLSCSGIYAGASIIPMGIIRQER</sequence>
<reference evidence="1 2" key="1">
    <citation type="submission" date="2013-04" db="EMBL/GenBank/DDBJ databases">
        <authorList>
            <person name="Weinstock G."/>
            <person name="Sodergren E."/>
            <person name="Lobos E.A."/>
            <person name="Fulton L."/>
            <person name="Fulton R."/>
            <person name="Courtney L."/>
            <person name="Fronick C."/>
            <person name="O'Laughlin M."/>
            <person name="Godfrey J."/>
            <person name="Wilson R.M."/>
            <person name="Miner T."/>
            <person name="Farmer C."/>
            <person name="Delehaunty K."/>
            <person name="Cordes M."/>
            <person name="Minx P."/>
            <person name="Tomlinson C."/>
            <person name="Chen J."/>
            <person name="Wollam A."/>
            <person name="Pepin K.H."/>
            <person name="Palsikar V.B."/>
            <person name="Zhang X."/>
            <person name="Suruliraj S."/>
            <person name="Perna N.T."/>
            <person name="Plunkett G."/>
            <person name="Warren W."/>
            <person name="Mitreva M."/>
            <person name="Mardis E.R."/>
            <person name="Wilson R.K."/>
        </authorList>
    </citation>
    <scope>NUCLEOTIDE SEQUENCE [LARGE SCALE GENOMIC DNA]</scope>
    <source>
        <strain evidence="1 2">DSM 4568</strain>
    </source>
</reference>
<dbReference type="AlphaFoldDB" id="S3IV39"/>
<gene>
    <name evidence="1" type="ORF">HMPREF0201_01945</name>
</gene>
<dbReference type="EMBL" id="ATDT01000011">
    <property type="protein sequence ID" value="EPF17588.1"/>
    <property type="molecule type" value="Genomic_DNA"/>
</dbReference>
<comment type="caution">
    <text evidence="1">The sequence shown here is derived from an EMBL/GenBank/DDBJ whole genome shotgun (WGS) entry which is preliminary data.</text>
</comment>
<dbReference type="HOGENOM" id="CLU_3306748_0_0_6"/>
<accession>S3IV39</accession>
<dbReference type="Proteomes" id="UP000014585">
    <property type="component" value="Unassembled WGS sequence"/>
</dbReference>
<protein>
    <submittedName>
        <fullName evidence="1">Uncharacterized protein</fullName>
    </submittedName>
</protein>
<evidence type="ECO:0000313" key="1">
    <source>
        <dbReference type="EMBL" id="EPF17588.1"/>
    </source>
</evidence>
<proteinExistence type="predicted"/>
<organism evidence="1 2">
    <name type="scientific">Cedecea davisae DSM 4568</name>
    <dbReference type="NCBI Taxonomy" id="566551"/>
    <lineage>
        <taxon>Bacteria</taxon>
        <taxon>Pseudomonadati</taxon>
        <taxon>Pseudomonadota</taxon>
        <taxon>Gammaproteobacteria</taxon>
        <taxon>Enterobacterales</taxon>
        <taxon>Enterobacteriaceae</taxon>
        <taxon>Cedecea</taxon>
    </lineage>
</organism>
<name>S3IV39_9ENTR</name>
<evidence type="ECO:0000313" key="2">
    <source>
        <dbReference type="Proteomes" id="UP000014585"/>
    </source>
</evidence>